<keyword evidence="3" id="KW-1185">Reference proteome</keyword>
<evidence type="ECO:0000313" key="2">
    <source>
        <dbReference type="EMBL" id="KAL1614391.1"/>
    </source>
</evidence>
<dbReference type="PANTHER" id="PTHR24148:SF73">
    <property type="entry name" value="HET DOMAIN PROTEIN (AFU_ORTHOLOGUE AFUA_8G01020)"/>
    <property type="match status" value="1"/>
</dbReference>
<sequence>MLNKVDCIPQSISGNWRASIHHLNGMLALVEARGGLETFKRFTQRTLIWCEFHVRSAQLSLPVLRRRYVDANPSSFPPDFRRTVHALHEKTLSCMPRLVDTETGSILKEVHLVTLAQKLPWDRIVDKDVVSDILDETEQGLLVELVSLKDDKKHPPDPIYVAVTQATEMYLWGALGEMLGKTYAMNGLFGVRLKESLSQKPLEAWEGKTSAQVLLWVLFVGWVVSTGTSEHITTWFEEWLFATLMKLGITDEDLLRIIDLGDEGMHPPYTCLSYTWGSPFPPSTPLSSQYGADTGTKGPYLTISVDGEEIAVTRSLCEALHQLRQSVPGKLQPIWIDAICIDQRHPEGNVERGKQVAMMDRIYSTAEHVLVWLGPTNHHAASAIPALRRLASVTIHALQATVDVEEPLSTSDPELYEKLEIPFITRNQWKQVRGFYERTWFQRTWVTQEAALARSISFHMGSHTLSWDQIEKAASVIYRVTGLFPDRFNRSPGIVQICLNPNEDTDATELTSLAWNSIRSIDMLRKEQKEYGSTRSYHQRIQLGDEAMVVATREYHDNPAAWREFRTHVLHKNREKKSSDPRDKIYGILGLLRGMVDEQGKKL</sequence>
<evidence type="ECO:0000259" key="1">
    <source>
        <dbReference type="Pfam" id="PF06985"/>
    </source>
</evidence>
<reference evidence="2 3" key="1">
    <citation type="submission" date="2024-02" db="EMBL/GenBank/DDBJ databases">
        <title>De novo assembly and annotation of 12 fungi associated with fruit tree decline syndrome in Ontario, Canada.</title>
        <authorList>
            <person name="Sulman M."/>
            <person name="Ellouze W."/>
            <person name="Ilyukhin E."/>
        </authorList>
    </citation>
    <scope>NUCLEOTIDE SEQUENCE [LARGE SCALE GENOMIC DNA]</scope>
    <source>
        <strain evidence="2 3">M1-105</strain>
    </source>
</reference>
<comment type="caution">
    <text evidence="2">The sequence shown here is derived from an EMBL/GenBank/DDBJ whole genome shotgun (WGS) entry which is preliminary data.</text>
</comment>
<evidence type="ECO:0000313" key="3">
    <source>
        <dbReference type="Proteomes" id="UP001521116"/>
    </source>
</evidence>
<protein>
    <recommendedName>
        <fullName evidence="1">Heterokaryon incompatibility domain-containing protein</fullName>
    </recommendedName>
</protein>
<dbReference type="EMBL" id="JAJVDC020000394">
    <property type="protein sequence ID" value="KAL1614391.1"/>
    <property type="molecule type" value="Genomic_DNA"/>
</dbReference>
<accession>A0ABR3S9Q8</accession>
<dbReference type="InterPro" id="IPR010730">
    <property type="entry name" value="HET"/>
</dbReference>
<dbReference type="Pfam" id="PF06985">
    <property type="entry name" value="HET"/>
    <property type="match status" value="1"/>
</dbReference>
<dbReference type="PANTHER" id="PTHR24148">
    <property type="entry name" value="ANKYRIN REPEAT DOMAIN-CONTAINING PROTEIN 39 HOMOLOG-RELATED"/>
    <property type="match status" value="1"/>
</dbReference>
<organism evidence="2 3">
    <name type="scientific">Neofusicoccum ribis</name>
    <dbReference type="NCBI Taxonomy" id="45134"/>
    <lineage>
        <taxon>Eukaryota</taxon>
        <taxon>Fungi</taxon>
        <taxon>Dikarya</taxon>
        <taxon>Ascomycota</taxon>
        <taxon>Pezizomycotina</taxon>
        <taxon>Dothideomycetes</taxon>
        <taxon>Dothideomycetes incertae sedis</taxon>
        <taxon>Botryosphaeriales</taxon>
        <taxon>Botryosphaeriaceae</taxon>
        <taxon>Neofusicoccum</taxon>
    </lineage>
</organism>
<dbReference type="InterPro" id="IPR052895">
    <property type="entry name" value="HetReg/Transcr_Mod"/>
</dbReference>
<name>A0ABR3S9Q8_9PEZI</name>
<proteinExistence type="predicted"/>
<gene>
    <name evidence="2" type="ORF">SLS56_012118</name>
</gene>
<feature type="domain" description="Heterokaryon incompatibility" evidence="1">
    <location>
        <begin position="269"/>
        <end position="449"/>
    </location>
</feature>
<dbReference type="Proteomes" id="UP001521116">
    <property type="component" value="Unassembled WGS sequence"/>
</dbReference>